<dbReference type="SMART" id="SM00342">
    <property type="entry name" value="HTH_ARAC"/>
    <property type="match status" value="1"/>
</dbReference>
<dbReference type="Pfam" id="PF20240">
    <property type="entry name" value="DUF6597"/>
    <property type="match status" value="1"/>
</dbReference>
<feature type="domain" description="HTH araC/xylS-type" evidence="4">
    <location>
        <begin position="162"/>
        <end position="260"/>
    </location>
</feature>
<evidence type="ECO:0000256" key="1">
    <source>
        <dbReference type="ARBA" id="ARBA00023015"/>
    </source>
</evidence>
<evidence type="ECO:0000256" key="2">
    <source>
        <dbReference type="ARBA" id="ARBA00023125"/>
    </source>
</evidence>
<dbReference type="Gene3D" id="1.10.10.60">
    <property type="entry name" value="Homeodomain-like"/>
    <property type="match status" value="1"/>
</dbReference>
<reference evidence="6" key="1">
    <citation type="journal article" date="2019" name="Int. J. Syst. Evol. Microbiol.">
        <title>The Global Catalogue of Microorganisms (GCM) 10K type strain sequencing project: providing services to taxonomists for standard genome sequencing and annotation.</title>
        <authorList>
            <consortium name="The Broad Institute Genomics Platform"/>
            <consortium name="The Broad Institute Genome Sequencing Center for Infectious Disease"/>
            <person name="Wu L."/>
            <person name="Ma J."/>
        </authorList>
    </citation>
    <scope>NUCLEOTIDE SEQUENCE [LARGE SCALE GENOMIC DNA]</scope>
    <source>
        <strain evidence="6">KCTC 23984</strain>
    </source>
</reference>
<dbReference type="PANTHER" id="PTHR46796:SF13">
    <property type="entry name" value="HTH-TYPE TRANSCRIPTIONAL ACTIVATOR RHAS"/>
    <property type="match status" value="1"/>
</dbReference>
<accession>A0ABW6BW27</accession>
<gene>
    <name evidence="5" type="ORF">ACFS7Z_16340</name>
</gene>
<name>A0ABW6BW27_9BACT</name>
<keyword evidence="1" id="KW-0805">Transcription regulation</keyword>
<dbReference type="InterPro" id="IPR018060">
    <property type="entry name" value="HTH_AraC"/>
</dbReference>
<dbReference type="SUPFAM" id="SSF46689">
    <property type="entry name" value="Homeodomain-like"/>
    <property type="match status" value="1"/>
</dbReference>
<dbReference type="RefSeq" id="WP_377486762.1">
    <property type="nucleotide sequence ID" value="NZ_JBHUOX010000012.1"/>
</dbReference>
<evidence type="ECO:0000313" key="6">
    <source>
        <dbReference type="Proteomes" id="UP001597641"/>
    </source>
</evidence>
<proteinExistence type="predicted"/>
<organism evidence="5 6">
    <name type="scientific">Pontibacter toksunensis</name>
    <dbReference type="NCBI Taxonomy" id="1332631"/>
    <lineage>
        <taxon>Bacteria</taxon>
        <taxon>Pseudomonadati</taxon>
        <taxon>Bacteroidota</taxon>
        <taxon>Cytophagia</taxon>
        <taxon>Cytophagales</taxon>
        <taxon>Hymenobacteraceae</taxon>
        <taxon>Pontibacter</taxon>
    </lineage>
</organism>
<dbReference type="EMBL" id="JBHUOX010000012">
    <property type="protein sequence ID" value="MFD3001943.1"/>
    <property type="molecule type" value="Genomic_DNA"/>
</dbReference>
<evidence type="ECO:0000256" key="3">
    <source>
        <dbReference type="ARBA" id="ARBA00023163"/>
    </source>
</evidence>
<comment type="caution">
    <text evidence="5">The sequence shown here is derived from an EMBL/GenBank/DDBJ whole genome shotgun (WGS) entry which is preliminary data.</text>
</comment>
<dbReference type="InterPro" id="IPR009057">
    <property type="entry name" value="Homeodomain-like_sf"/>
</dbReference>
<dbReference type="PROSITE" id="PS01124">
    <property type="entry name" value="HTH_ARAC_FAMILY_2"/>
    <property type="match status" value="1"/>
</dbReference>
<protein>
    <submittedName>
        <fullName evidence="5">Helix-turn-helix domain-containing protein</fullName>
    </submittedName>
</protein>
<keyword evidence="3" id="KW-0804">Transcription</keyword>
<keyword evidence="6" id="KW-1185">Reference proteome</keyword>
<dbReference type="Pfam" id="PF12833">
    <property type="entry name" value="HTH_18"/>
    <property type="match status" value="1"/>
</dbReference>
<dbReference type="PANTHER" id="PTHR46796">
    <property type="entry name" value="HTH-TYPE TRANSCRIPTIONAL ACTIVATOR RHAS-RELATED"/>
    <property type="match status" value="1"/>
</dbReference>
<dbReference type="InterPro" id="IPR050204">
    <property type="entry name" value="AraC_XylS_family_regulators"/>
</dbReference>
<evidence type="ECO:0000313" key="5">
    <source>
        <dbReference type="EMBL" id="MFD3001943.1"/>
    </source>
</evidence>
<dbReference type="InterPro" id="IPR046532">
    <property type="entry name" value="DUF6597"/>
</dbReference>
<sequence>MILQTSPAPLELAPFVSGYLFGQSEFKDSRLIPTLPRGVPALMVVMNEDNKGQLECIQLNQVQSITNGVYLCGQATQMWWLRVRTCQSYMVVLKPTALQKVLGESADVFNDTYLRLDDLIPDCQFLPEQLLDEKNQKGQLSVLEIFLRRLFRDKFIKPNEVDMAVQYILQTQGQVKIGELSVRERANARTLTRKFTEQVGLTPKLYARIIRFRAIMNYLLLNPEASLLDVTYKFGFYDQSHFIKDFYDFTGHSPNQYLSTDQSFDGHFIKAVCSIS</sequence>
<dbReference type="Proteomes" id="UP001597641">
    <property type="component" value="Unassembled WGS sequence"/>
</dbReference>
<evidence type="ECO:0000259" key="4">
    <source>
        <dbReference type="PROSITE" id="PS01124"/>
    </source>
</evidence>
<keyword evidence="2" id="KW-0238">DNA-binding</keyword>